<dbReference type="KEGG" id="bsed:DN745_01295"/>
<organism evidence="1 2">
    <name type="scientific">Bradymonas sediminis</name>
    <dbReference type="NCBI Taxonomy" id="1548548"/>
    <lineage>
        <taxon>Bacteria</taxon>
        <taxon>Deltaproteobacteria</taxon>
        <taxon>Bradymonadales</taxon>
        <taxon>Bradymonadaceae</taxon>
        <taxon>Bradymonas</taxon>
    </lineage>
</organism>
<dbReference type="RefSeq" id="WP_111331424.1">
    <property type="nucleotide sequence ID" value="NZ_CP030032.1"/>
</dbReference>
<dbReference type="EMBL" id="CP030032">
    <property type="protein sequence ID" value="AWV88038.1"/>
    <property type="molecule type" value="Genomic_DNA"/>
</dbReference>
<evidence type="ECO:0000313" key="2">
    <source>
        <dbReference type="Proteomes" id="UP000249799"/>
    </source>
</evidence>
<dbReference type="Proteomes" id="UP000249799">
    <property type="component" value="Chromosome"/>
</dbReference>
<evidence type="ECO:0000313" key="1">
    <source>
        <dbReference type="EMBL" id="AWV88038.1"/>
    </source>
</evidence>
<sequence length="189" mass="20546">MKYTLTLCILAAAFLINPLWGCGDTAESDFSYDRQDMVEYSVGTWTGSLKLASGEQTDFELVITEPAAQTDAQGLELRKVKQSSCNQRQFSQRLGAYFVRPAFACVSSSNLAITAKLTTSDGSFRDQPLNGEMAVRSLHLSHASLSFALPDGGGLHAECDADKKCASGSFFTMEQNNRAQGEFVSMTKN</sequence>
<dbReference type="AlphaFoldDB" id="A0A2Z4FH32"/>
<protein>
    <submittedName>
        <fullName evidence="1">Uncharacterized protein</fullName>
    </submittedName>
</protein>
<keyword evidence="2" id="KW-1185">Reference proteome</keyword>
<accession>A0A2Z4FH32</accession>
<gene>
    <name evidence="1" type="ORF">DN745_01295</name>
</gene>
<name>A0A2Z4FH32_9DELT</name>
<reference evidence="1 2" key="1">
    <citation type="submission" date="2018-06" db="EMBL/GenBank/DDBJ databases">
        <title>Lujinxingia sediminis gen. nov. sp. nov., a new facultative anaerobic member of the class Deltaproteobacteria, and proposal of Lujinxingaceae fam. nov.</title>
        <authorList>
            <person name="Guo L.-Y."/>
            <person name="Li C.-M."/>
            <person name="Wang S."/>
            <person name="Du Z.-J."/>
        </authorList>
    </citation>
    <scope>NUCLEOTIDE SEQUENCE [LARGE SCALE GENOMIC DNA]</scope>
    <source>
        <strain evidence="1 2">FA350</strain>
    </source>
</reference>
<proteinExistence type="predicted"/>